<evidence type="ECO:0000313" key="1">
    <source>
        <dbReference type="EMBL" id="MYR35461.1"/>
    </source>
</evidence>
<sequence length="127" mass="15168">MREHDWYYDNDEEAPLDADLDDPNPETATRWIAVERIYRLDWRRFTSEGWETLRRIYQVLPGHLPSSADSARWFSLDEERELYLWASVEPPGLQVEGVLTLAMWHDWDSRFRREVIGHDLPRAPLLS</sequence>
<reference evidence="1 2" key="1">
    <citation type="journal article" date="2019" name="Nat. Commun.">
        <title>The antimicrobial potential of Streptomyces from insect microbiomes.</title>
        <authorList>
            <person name="Chevrette M.G."/>
            <person name="Carlson C.M."/>
            <person name="Ortega H.E."/>
            <person name="Thomas C."/>
            <person name="Ananiev G.E."/>
            <person name="Barns K.J."/>
            <person name="Book A.J."/>
            <person name="Cagnazzo J."/>
            <person name="Carlos C."/>
            <person name="Flanigan W."/>
            <person name="Grubbs K.J."/>
            <person name="Horn H.A."/>
            <person name="Hoffmann F.M."/>
            <person name="Klassen J.L."/>
            <person name="Knack J.J."/>
            <person name="Lewin G.R."/>
            <person name="McDonald B.R."/>
            <person name="Muller L."/>
            <person name="Melo W.G.P."/>
            <person name="Pinto-Tomas A.A."/>
            <person name="Schmitz A."/>
            <person name="Wendt-Pienkowski E."/>
            <person name="Wildman S."/>
            <person name="Zhao M."/>
            <person name="Zhang F."/>
            <person name="Bugni T.S."/>
            <person name="Andes D.R."/>
            <person name="Pupo M.T."/>
            <person name="Currie C.R."/>
        </authorList>
    </citation>
    <scope>NUCLEOTIDE SEQUENCE [LARGE SCALE GENOMIC DNA]</scope>
    <source>
        <strain evidence="1 2">SID5840</strain>
    </source>
</reference>
<name>A0A7K2IZQ3_9ACTN</name>
<dbReference type="EMBL" id="WWHY01000001">
    <property type="protein sequence ID" value="MYR35461.1"/>
    <property type="molecule type" value="Genomic_DNA"/>
</dbReference>
<protein>
    <submittedName>
        <fullName evidence="1">Uncharacterized protein</fullName>
    </submittedName>
</protein>
<dbReference type="RefSeq" id="WP_161112086.1">
    <property type="nucleotide sequence ID" value="NZ_WWHY01000001.1"/>
</dbReference>
<proteinExistence type="predicted"/>
<dbReference type="Proteomes" id="UP000467124">
    <property type="component" value="Unassembled WGS sequence"/>
</dbReference>
<gene>
    <name evidence="1" type="ORF">GTW20_25160</name>
</gene>
<dbReference type="AlphaFoldDB" id="A0A7K2IZQ3"/>
<accession>A0A7K2IZQ3</accession>
<organism evidence="1 2">
    <name type="scientific">Nocardiopsis alba</name>
    <dbReference type="NCBI Taxonomy" id="53437"/>
    <lineage>
        <taxon>Bacteria</taxon>
        <taxon>Bacillati</taxon>
        <taxon>Actinomycetota</taxon>
        <taxon>Actinomycetes</taxon>
        <taxon>Streptosporangiales</taxon>
        <taxon>Nocardiopsidaceae</taxon>
        <taxon>Nocardiopsis</taxon>
    </lineage>
</organism>
<comment type="caution">
    <text evidence="1">The sequence shown here is derived from an EMBL/GenBank/DDBJ whole genome shotgun (WGS) entry which is preliminary data.</text>
</comment>
<evidence type="ECO:0000313" key="2">
    <source>
        <dbReference type="Proteomes" id="UP000467124"/>
    </source>
</evidence>